<keyword evidence="2" id="KW-1185">Reference proteome</keyword>
<protein>
    <recommendedName>
        <fullName evidence="3">Transposase</fullName>
    </recommendedName>
</protein>
<name>A0ABY6M0W4_9FLAO</name>
<dbReference type="Proteomes" id="UP001163328">
    <property type="component" value="Chromosome"/>
</dbReference>
<evidence type="ECO:0000313" key="2">
    <source>
        <dbReference type="Proteomes" id="UP001163328"/>
    </source>
</evidence>
<evidence type="ECO:0008006" key="3">
    <source>
        <dbReference type="Google" id="ProtNLM"/>
    </source>
</evidence>
<reference evidence="1" key="1">
    <citation type="submission" date="2021-08" db="EMBL/GenBank/DDBJ databases">
        <title>Flavobacterium sp. strain CC-SYL302.</title>
        <authorList>
            <person name="Lin S.-Y."/>
            <person name="Lee T.-H."/>
            <person name="Young C.-C."/>
        </authorList>
    </citation>
    <scope>NUCLEOTIDE SEQUENCE</scope>
    <source>
        <strain evidence="1">CC-SYL302</strain>
    </source>
</reference>
<gene>
    <name evidence="1" type="ORF">K5I29_04640</name>
</gene>
<organism evidence="1 2">
    <name type="scientific">Flavobacterium agricola</name>
    <dbReference type="NCBI Taxonomy" id="2870839"/>
    <lineage>
        <taxon>Bacteria</taxon>
        <taxon>Pseudomonadati</taxon>
        <taxon>Bacteroidota</taxon>
        <taxon>Flavobacteriia</taxon>
        <taxon>Flavobacteriales</taxon>
        <taxon>Flavobacteriaceae</taxon>
        <taxon>Flavobacterium</taxon>
    </lineage>
</organism>
<sequence length="163" mass="19339">MKGKLNYEDAQKYIFEKGVKTRQEYLDLRANDEEAEALLPSNPNQFKSFKPSWKGWTRFLRNPSLVPKGAKRITGHYYLYQGEVYNNKNGFKLVKKRKHPDGYYMVEVRVDTKTRKTVYLDRWKPYLTQDELDKIRKNKVYTKKPGRPRKVVENTQANVTATL</sequence>
<accession>A0ABY6M0W4</accession>
<dbReference type="EMBL" id="CP081495">
    <property type="protein sequence ID" value="UYW02195.1"/>
    <property type="molecule type" value="Genomic_DNA"/>
</dbReference>
<proteinExistence type="predicted"/>
<evidence type="ECO:0000313" key="1">
    <source>
        <dbReference type="EMBL" id="UYW02195.1"/>
    </source>
</evidence>
<dbReference type="RefSeq" id="WP_264434693.1">
    <property type="nucleotide sequence ID" value="NZ_CP081495.1"/>
</dbReference>